<protein>
    <recommendedName>
        <fullName evidence="13">Polymerase nucleotidyl transferase domain-containing protein</fullName>
    </recommendedName>
</protein>
<dbReference type="PANTHER" id="PTHR12271:SF40">
    <property type="entry name" value="POLY(A) RNA POLYMERASE GLD2"/>
    <property type="match status" value="1"/>
</dbReference>
<dbReference type="InterPro" id="IPR043519">
    <property type="entry name" value="NT_sf"/>
</dbReference>
<evidence type="ECO:0000313" key="11">
    <source>
        <dbReference type="EMBL" id="KAL3764231.1"/>
    </source>
</evidence>
<comment type="cofactor">
    <cofactor evidence="2">
        <name>Mg(2+)</name>
        <dbReference type="ChEBI" id="CHEBI:18420"/>
    </cofactor>
</comment>
<evidence type="ECO:0000256" key="3">
    <source>
        <dbReference type="ARBA" id="ARBA00004496"/>
    </source>
</evidence>
<evidence type="ECO:0000256" key="2">
    <source>
        <dbReference type="ARBA" id="ARBA00001946"/>
    </source>
</evidence>
<feature type="compositionally biased region" description="Pro residues" evidence="8">
    <location>
        <begin position="292"/>
        <end position="302"/>
    </location>
</feature>
<dbReference type="GO" id="GO:0005737">
    <property type="term" value="C:cytoplasm"/>
    <property type="evidence" value="ECO:0007669"/>
    <property type="project" value="UniProtKB-SubCell"/>
</dbReference>
<organism evidence="11 12">
    <name type="scientific">Discostella pseudostelligera</name>
    <dbReference type="NCBI Taxonomy" id="259834"/>
    <lineage>
        <taxon>Eukaryota</taxon>
        <taxon>Sar</taxon>
        <taxon>Stramenopiles</taxon>
        <taxon>Ochrophyta</taxon>
        <taxon>Bacillariophyta</taxon>
        <taxon>Coscinodiscophyceae</taxon>
        <taxon>Thalassiosirophycidae</taxon>
        <taxon>Stephanodiscales</taxon>
        <taxon>Stephanodiscaceae</taxon>
        <taxon>Discostella</taxon>
    </lineage>
</organism>
<dbReference type="SUPFAM" id="SSF81631">
    <property type="entry name" value="PAP/OAS1 substrate-binding domain"/>
    <property type="match status" value="1"/>
</dbReference>
<evidence type="ECO:0000313" key="12">
    <source>
        <dbReference type="Proteomes" id="UP001530293"/>
    </source>
</evidence>
<dbReference type="Proteomes" id="UP001530293">
    <property type="component" value="Unassembled WGS sequence"/>
</dbReference>
<keyword evidence="5" id="KW-0808">Transferase</keyword>
<evidence type="ECO:0000259" key="10">
    <source>
        <dbReference type="Pfam" id="PF22600"/>
    </source>
</evidence>
<keyword evidence="7" id="KW-0460">Magnesium</keyword>
<feature type="region of interest" description="Disordered" evidence="8">
    <location>
        <begin position="246"/>
        <end position="350"/>
    </location>
</feature>
<comment type="cofactor">
    <cofactor evidence="1">
        <name>Mn(2+)</name>
        <dbReference type="ChEBI" id="CHEBI:29035"/>
    </cofactor>
</comment>
<dbReference type="EMBL" id="JALLBG020000108">
    <property type="protein sequence ID" value="KAL3764231.1"/>
    <property type="molecule type" value="Genomic_DNA"/>
</dbReference>
<feature type="region of interest" description="Disordered" evidence="8">
    <location>
        <begin position="1"/>
        <end position="119"/>
    </location>
</feature>
<evidence type="ECO:0000256" key="7">
    <source>
        <dbReference type="ARBA" id="ARBA00022842"/>
    </source>
</evidence>
<dbReference type="CDD" id="cd05402">
    <property type="entry name" value="NT_PAP_TUTase"/>
    <property type="match status" value="1"/>
</dbReference>
<accession>A0ABD3MN09</accession>
<feature type="compositionally biased region" description="Polar residues" evidence="8">
    <location>
        <begin position="277"/>
        <end position="290"/>
    </location>
</feature>
<evidence type="ECO:0000259" key="9">
    <source>
        <dbReference type="Pfam" id="PF03828"/>
    </source>
</evidence>
<name>A0ABD3MN09_9STRA</name>
<evidence type="ECO:0000256" key="1">
    <source>
        <dbReference type="ARBA" id="ARBA00001936"/>
    </source>
</evidence>
<comment type="caution">
    <text evidence="11">The sequence shown here is derived from an EMBL/GenBank/DDBJ whole genome shotgun (WGS) entry which is preliminary data.</text>
</comment>
<feature type="compositionally biased region" description="Low complexity" evidence="8">
    <location>
        <begin position="71"/>
        <end position="80"/>
    </location>
</feature>
<dbReference type="InterPro" id="IPR054708">
    <property type="entry name" value="MTPAP-like_central"/>
</dbReference>
<reference evidence="11 12" key="1">
    <citation type="submission" date="2024-10" db="EMBL/GenBank/DDBJ databases">
        <title>Updated reference genomes for cyclostephanoid diatoms.</title>
        <authorList>
            <person name="Roberts W.R."/>
            <person name="Alverson A.J."/>
        </authorList>
    </citation>
    <scope>NUCLEOTIDE SEQUENCE [LARGE SCALE GENOMIC DNA]</scope>
    <source>
        <strain evidence="11 12">AJA232-27</strain>
    </source>
</reference>
<feature type="domain" description="Poly(A) RNA polymerase mitochondrial-like central palm" evidence="10">
    <location>
        <begin position="812"/>
        <end position="961"/>
    </location>
</feature>
<sequence>MASPPTSGAGADRRSNAASPGRGGRGGGGGGGGARSQGRGGGSGGGRGRSNGKIIPNANVGRRNSNEGITSNSSDSSNGGRSHGGGRRHFSARGGGGGGAAGRSSKSGGRGSAAPTSLDQTVVADHSVEHSVEQEVKAMTDQDVLIAFGPFVRNGHAEATNIHKQYLSNSRQQEFINNARLFLIDQRSRTNVVDVIEDRCNNKQVAPHDVGAFSANDALPQDYTLTPRLMSEPPTGVLTQTTSDALGMEDRGDSSNANTSIPLPSVLSPPPGIVSIQPQQPVDQNSSLNKPSLPPGMPPPMRPVTAVDATPPPKTQPLSSILPARAQPQGATTTATPGKPPKARRTQTRCEEQPGRLLANQTPAAAFNNNQDTSIVARPRSQLVARWILPLSYLRNRALRRFEEKKALDGSTPQNLTIRDALKDLAVGLFRRGAMDSGSQSSIVTKEILASNDNGGQQQQQQQQGGRPPEDYFFNVDQKADSVFGEVPFYAPRTPGNVVFRLYFEDEPHVTLATGPCIHVIPADGDVDSVLRFILSNFKSKTSNGISSMASLASVFELFSTRQNERYFDAAGRVAWGCICESRKLVEQAGATYIRKKIELEAELEAERIKATLPDLSSLGFDDKTDSSDGPVENTKLEIKNEKSEASEAKSKLSLERYNNERKWREVQLVYASILKVMMVAVQIVALFLFHASLMYCIVLTRIQAALNNSTIHVLLKRELLSKMKLEYELWCPLTESFAPNPFAKLKDDNESQISIDLSSFPHSANALLKCQESRHNFQNEVLGFIPQSRPILPSAKQYRWKMNNRNLFKELSSAMTEIYQNEYAVSDQVMKRRENVRASIELIVSNSGEFPVGTKVVVFGSSANGFGSPNSDLDLCLQVPPSATNFTKEANGVEAMSNLATKLSEAGLTDVDTVRLTARIPIVKFNVPYNDDGKEILVECDLSLQNPLACLNTSLLNAYSAISPTTCVLASIIKSWAKNRGINNPSQYTLSSYGYVIMLIYFLTSCDFDKNGFVRENANAPSPILPNLQLVDPLWAQNPSLGPYRENAAKPKTLETMICHPTEANYFVNSYFYRSGLEGLKRFSSESHCANTATGALLASFFHYFAYDFDYSKRVVSLNTKHSAPPLEKEVKAEEDGWSLFRQGLAIEDPFELFYDVAHVVKASNFQHIRREFSLAYTKIVNAAYTDGDLPTGREIIDSICEPVEHEEE</sequence>
<dbReference type="Gene3D" id="1.10.1410.10">
    <property type="match status" value="1"/>
</dbReference>
<dbReference type="GO" id="GO:0046872">
    <property type="term" value="F:metal ion binding"/>
    <property type="evidence" value="ECO:0007669"/>
    <property type="project" value="UniProtKB-KW"/>
</dbReference>
<dbReference type="AlphaFoldDB" id="A0ABD3MN09"/>
<feature type="compositionally biased region" description="Low complexity" evidence="8">
    <location>
        <begin position="323"/>
        <end position="337"/>
    </location>
</feature>
<dbReference type="Pfam" id="PF03828">
    <property type="entry name" value="PAP_assoc"/>
    <property type="match status" value="1"/>
</dbReference>
<keyword evidence="4" id="KW-0963">Cytoplasm</keyword>
<evidence type="ECO:0000256" key="6">
    <source>
        <dbReference type="ARBA" id="ARBA00022723"/>
    </source>
</evidence>
<evidence type="ECO:0008006" key="13">
    <source>
        <dbReference type="Google" id="ProtNLM"/>
    </source>
</evidence>
<proteinExistence type="predicted"/>
<feature type="compositionally biased region" description="Gly residues" evidence="8">
    <location>
        <begin position="21"/>
        <end position="49"/>
    </location>
</feature>
<dbReference type="PANTHER" id="PTHR12271">
    <property type="entry name" value="POLY A POLYMERASE CID PAP -RELATED"/>
    <property type="match status" value="1"/>
</dbReference>
<dbReference type="Gene3D" id="3.30.460.10">
    <property type="entry name" value="Beta Polymerase, domain 2"/>
    <property type="match status" value="1"/>
</dbReference>
<dbReference type="SUPFAM" id="SSF81301">
    <property type="entry name" value="Nucleotidyltransferase"/>
    <property type="match status" value="1"/>
</dbReference>
<feature type="domain" description="PAP-associated" evidence="9">
    <location>
        <begin position="1096"/>
        <end position="1153"/>
    </location>
</feature>
<dbReference type="Pfam" id="PF22600">
    <property type="entry name" value="MTPAP-like_central"/>
    <property type="match status" value="1"/>
</dbReference>
<gene>
    <name evidence="11" type="ORF">ACHAWU_004043</name>
</gene>
<keyword evidence="6" id="KW-0479">Metal-binding</keyword>
<comment type="subcellular location">
    <subcellularLocation>
        <location evidence="3">Cytoplasm</location>
    </subcellularLocation>
</comment>
<keyword evidence="12" id="KW-1185">Reference proteome</keyword>
<evidence type="ECO:0000256" key="4">
    <source>
        <dbReference type="ARBA" id="ARBA00022490"/>
    </source>
</evidence>
<evidence type="ECO:0000256" key="5">
    <source>
        <dbReference type="ARBA" id="ARBA00022679"/>
    </source>
</evidence>
<feature type="region of interest" description="Disordered" evidence="8">
    <location>
        <begin position="621"/>
        <end position="643"/>
    </location>
</feature>
<evidence type="ECO:0000256" key="8">
    <source>
        <dbReference type="SAM" id="MobiDB-lite"/>
    </source>
</evidence>
<dbReference type="InterPro" id="IPR002058">
    <property type="entry name" value="PAP_assoc"/>
</dbReference>
<dbReference type="GO" id="GO:0016740">
    <property type="term" value="F:transferase activity"/>
    <property type="evidence" value="ECO:0007669"/>
    <property type="project" value="UniProtKB-KW"/>
</dbReference>